<reference evidence="4" key="1">
    <citation type="submission" date="2011-05" db="EMBL/GenBank/DDBJ databases">
        <authorList>
            <person name="Richards S.R."/>
            <person name="Qu J."/>
            <person name="Jiang H."/>
            <person name="Jhangiani S.N."/>
            <person name="Agravi P."/>
            <person name="Goodspeed R."/>
            <person name="Gross S."/>
            <person name="Mandapat C."/>
            <person name="Jackson L."/>
            <person name="Mathew T."/>
            <person name="Pu L."/>
            <person name="Thornton R."/>
            <person name="Saada N."/>
            <person name="Wilczek-Boney K.B."/>
            <person name="Lee S."/>
            <person name="Kovar C."/>
            <person name="Wu Y."/>
            <person name="Scherer S.E."/>
            <person name="Worley K.C."/>
            <person name="Muzny D.M."/>
            <person name="Gibbs R."/>
        </authorList>
    </citation>
    <scope>NUCLEOTIDE SEQUENCE</scope>
    <source>
        <strain evidence="4">Brora</strain>
    </source>
</reference>
<dbReference type="Gene3D" id="3.80.10.10">
    <property type="entry name" value="Ribonuclease Inhibitor"/>
    <property type="match status" value="1"/>
</dbReference>
<dbReference type="Proteomes" id="UP000014500">
    <property type="component" value="Unassembled WGS sequence"/>
</dbReference>
<dbReference type="OMA" id="WHEAASQ"/>
<evidence type="ECO:0000256" key="1">
    <source>
        <dbReference type="SAM" id="MobiDB-lite"/>
    </source>
</evidence>
<dbReference type="eggNOG" id="KOG1947">
    <property type="taxonomic scope" value="Eukaryota"/>
</dbReference>
<proteinExistence type="predicted"/>
<dbReference type="Gene3D" id="1.20.1280.50">
    <property type="match status" value="1"/>
</dbReference>
<feature type="domain" description="F-box" evidence="2">
    <location>
        <begin position="104"/>
        <end position="149"/>
    </location>
</feature>
<dbReference type="InterPro" id="IPR001810">
    <property type="entry name" value="F-box_dom"/>
</dbReference>
<dbReference type="SUPFAM" id="SSF81383">
    <property type="entry name" value="F-box domain"/>
    <property type="match status" value="1"/>
</dbReference>
<evidence type="ECO:0000313" key="4">
    <source>
        <dbReference type="Proteomes" id="UP000014500"/>
    </source>
</evidence>
<dbReference type="PANTHER" id="PTHR13318">
    <property type="entry name" value="PARTNER OF PAIRED, ISOFORM B-RELATED"/>
    <property type="match status" value="1"/>
</dbReference>
<keyword evidence="4" id="KW-1185">Reference proteome</keyword>
<evidence type="ECO:0000259" key="2">
    <source>
        <dbReference type="Pfam" id="PF12937"/>
    </source>
</evidence>
<name>T1J786_STRMM</name>
<dbReference type="GO" id="GO:0031146">
    <property type="term" value="P:SCF-dependent proteasomal ubiquitin-dependent protein catabolic process"/>
    <property type="evidence" value="ECO:0007669"/>
    <property type="project" value="TreeGrafter"/>
</dbReference>
<dbReference type="GO" id="GO:0019005">
    <property type="term" value="C:SCF ubiquitin ligase complex"/>
    <property type="evidence" value="ECO:0007669"/>
    <property type="project" value="TreeGrafter"/>
</dbReference>
<evidence type="ECO:0000313" key="3">
    <source>
        <dbReference type="EnsemblMetazoa" id="SMAR009523-PA"/>
    </source>
</evidence>
<dbReference type="Pfam" id="PF12937">
    <property type="entry name" value="F-box-like"/>
    <property type="match status" value="1"/>
</dbReference>
<protein>
    <recommendedName>
        <fullName evidence="2">F-box domain-containing protein</fullName>
    </recommendedName>
</protein>
<dbReference type="EMBL" id="JH431916">
    <property type="status" value="NOT_ANNOTATED_CDS"/>
    <property type="molecule type" value="Genomic_DNA"/>
</dbReference>
<dbReference type="PANTHER" id="PTHR13318:SF193">
    <property type="entry name" value="F-BOX_LRR-REPEAT PROTEIN 16"/>
    <property type="match status" value="1"/>
</dbReference>
<accession>T1J786</accession>
<feature type="region of interest" description="Disordered" evidence="1">
    <location>
        <begin position="58"/>
        <end position="82"/>
    </location>
</feature>
<dbReference type="AlphaFoldDB" id="T1J786"/>
<dbReference type="HOGENOM" id="CLU_023545_1_1_1"/>
<dbReference type="InterPro" id="IPR032675">
    <property type="entry name" value="LRR_dom_sf"/>
</dbReference>
<dbReference type="STRING" id="126957.T1J786"/>
<dbReference type="InterPro" id="IPR036047">
    <property type="entry name" value="F-box-like_dom_sf"/>
</dbReference>
<dbReference type="SUPFAM" id="SSF52047">
    <property type="entry name" value="RNI-like"/>
    <property type="match status" value="1"/>
</dbReference>
<reference evidence="3" key="2">
    <citation type="submission" date="2015-02" db="UniProtKB">
        <authorList>
            <consortium name="EnsemblMetazoa"/>
        </authorList>
    </citation>
    <scope>IDENTIFICATION</scope>
</reference>
<dbReference type="EnsemblMetazoa" id="SMAR009523-RA">
    <property type="protein sequence ID" value="SMAR009523-PA"/>
    <property type="gene ID" value="SMAR009523"/>
</dbReference>
<organism evidence="3 4">
    <name type="scientific">Strigamia maritima</name>
    <name type="common">European centipede</name>
    <name type="synonym">Geophilus maritimus</name>
    <dbReference type="NCBI Taxonomy" id="126957"/>
    <lineage>
        <taxon>Eukaryota</taxon>
        <taxon>Metazoa</taxon>
        <taxon>Ecdysozoa</taxon>
        <taxon>Arthropoda</taxon>
        <taxon>Myriapoda</taxon>
        <taxon>Chilopoda</taxon>
        <taxon>Pleurostigmophora</taxon>
        <taxon>Geophilomorpha</taxon>
        <taxon>Linotaeniidae</taxon>
        <taxon>Strigamia</taxon>
    </lineage>
</organism>
<dbReference type="PhylomeDB" id="T1J786"/>
<sequence>MEKGILGLKTDPKNKVLYFVNGGNWPSDDSGDATYIPGLETSPENAAVPLQTQEMITKANEKKRKKRKPKDDKSPKKQKTTHCTTFNLPDEVSDAPSYWGTASPPEILIKIFKLVIRTDGVLFLQRAAKVCTLWERATYDSSLWETVDMSLSKVKNEEKFIWLCKNRLSHVKELNLSKWGVPVTPRGIKAVIENCPHLTNINLSGCKKLSAADVKLLADNCVHLSKIDLSHIAHYSRAVNPVSHLSLKYLMSKLGKNIVYFSMANNTVTGVPMIFNCISEQCPRLQALDFSNVQTTNRDVITLNIEKLQEGCPNLQILRLANTSIRLANVPLHLQVSTRGFPKLKELSIAGKGDGFISTIEDSGLDRILKSSEELQLLDVRGCKRITTSSLIRIPAWNLQSLFLSQCPAAMDAQLELVMQKWKHSLIEVDLSWNNHINQAIDLAITALTVDPETSKLVFMDLCGSSVTFESVKKVLSKCLLLRKLNLTSCRGLPRGMKRAYADEELDQLREDIESEKFVQYDEIT</sequence>